<evidence type="ECO:0000256" key="8">
    <source>
        <dbReference type="ARBA" id="ARBA00023326"/>
    </source>
</evidence>
<accession>A0A811S988</accession>
<comment type="catalytic activity">
    <reaction evidence="1">
        <text>Hydrolysis of (1-&gt;3)-beta-D-glucosidic linkages in (1-&gt;3)-beta-D-glucans.</text>
        <dbReference type="EC" id="3.2.1.39"/>
    </reaction>
</comment>
<dbReference type="GO" id="GO:0071555">
    <property type="term" value="P:cell wall organization"/>
    <property type="evidence" value="ECO:0007669"/>
    <property type="project" value="UniProtKB-KW"/>
</dbReference>
<dbReference type="Pfam" id="PF03639">
    <property type="entry name" value="Glyco_hydro_81"/>
    <property type="match status" value="2"/>
</dbReference>
<evidence type="ECO:0000256" key="9">
    <source>
        <dbReference type="SAM" id="MobiDB-lite"/>
    </source>
</evidence>
<evidence type="ECO:0000256" key="4">
    <source>
        <dbReference type="ARBA" id="ARBA00022801"/>
    </source>
</evidence>
<sequence>MPHHGSHRPGAPVQDGPVFPRATSTVVPDPSCFFAPALLAAPLPTNSFFQNFVLKDGDMPEYIHPYSIRSPGGGALDVCYPSRTHSTSSVTQTFVADLTVSDSAAAGSAQRHVVSAFDDLSVTLNVSPSLRAHLVRGCPYVTVTTTATGPIDISVASVHAFVEAAPTQLTAAAFTGSIRVAYLPDASMEPVLDRYSRCFPTVGHATLNPNDRPFSVDYAWRKEGHGELLMLAHPLHLRLLALAADADDDENRAVRVLDGFRYRRCSTTWSASSGNSWALRADPVPPTWHSTRGVRADGVAEVVAALAPAAVTTTSSYFYGKAVARAGAAGGDHGGGRMRRRRTGGAGVPGGHRHAVAGRQLPGERLPVRRHVGRAGDAAGAHRLRRRLRVRHLQRPPLPPGLLPVRHRGAGEAGPDLGPPVRAAGLRHGGRLHDGVAAVARQRQLLHAAADVRPLDAALVGGGLKAIPDGLNQESTSEAVNAYYSAALVGLSYGDARLASLGATLAALEMLAAQTWWHVRDGRACTRTSAGATASSGEALFPDVAFVRELVAWTLPALARDGVGDWWKGFVYALEGIYDTEAELAKIRALTTHDNGNSLTNQLWWLHSRGPATASSGTAGTPGSAAAAATTSTATDSVVASTSDQTFMSACGAEQAIGFQ</sequence>
<dbReference type="Pfam" id="PF17652">
    <property type="entry name" value="Glyco_hydro81C"/>
    <property type="match status" value="1"/>
</dbReference>
<keyword evidence="8" id="KW-0624">Polysaccharide degradation</keyword>
<name>A0A811S988_9POAL</name>
<dbReference type="PANTHER" id="PTHR31983">
    <property type="entry name" value="ENDO-1,3(4)-BETA-GLUCANASE 1"/>
    <property type="match status" value="1"/>
</dbReference>
<feature type="compositionally biased region" description="Basic residues" evidence="9">
    <location>
        <begin position="382"/>
        <end position="394"/>
    </location>
</feature>
<organism evidence="12 13">
    <name type="scientific">Miscanthus lutarioriparius</name>
    <dbReference type="NCBI Taxonomy" id="422564"/>
    <lineage>
        <taxon>Eukaryota</taxon>
        <taxon>Viridiplantae</taxon>
        <taxon>Streptophyta</taxon>
        <taxon>Embryophyta</taxon>
        <taxon>Tracheophyta</taxon>
        <taxon>Spermatophyta</taxon>
        <taxon>Magnoliopsida</taxon>
        <taxon>Liliopsida</taxon>
        <taxon>Poales</taxon>
        <taxon>Poaceae</taxon>
        <taxon>PACMAD clade</taxon>
        <taxon>Panicoideae</taxon>
        <taxon>Andropogonodae</taxon>
        <taxon>Andropogoneae</taxon>
        <taxon>Saccharinae</taxon>
        <taxon>Miscanthus</taxon>
    </lineage>
</organism>
<keyword evidence="13" id="KW-1185">Reference proteome</keyword>
<dbReference type="AlphaFoldDB" id="A0A811S988"/>
<evidence type="ECO:0000313" key="13">
    <source>
        <dbReference type="Proteomes" id="UP000604825"/>
    </source>
</evidence>
<feature type="region of interest" description="Disordered" evidence="9">
    <location>
        <begin position="328"/>
        <end position="361"/>
    </location>
</feature>
<evidence type="ECO:0000259" key="10">
    <source>
        <dbReference type="Pfam" id="PF03639"/>
    </source>
</evidence>
<keyword evidence="7" id="KW-0961">Cell wall biogenesis/degradation</keyword>
<dbReference type="GO" id="GO:0052861">
    <property type="term" value="F:endo-1,3(4)-beta-glucanase activity"/>
    <property type="evidence" value="ECO:0007669"/>
    <property type="project" value="InterPro"/>
</dbReference>
<dbReference type="InterPro" id="IPR040451">
    <property type="entry name" value="GH81_N"/>
</dbReference>
<keyword evidence="6" id="KW-0326">Glycosidase</keyword>
<dbReference type="EC" id="3.2.1.39" evidence="3"/>
<dbReference type="GO" id="GO:0000272">
    <property type="term" value="P:polysaccharide catabolic process"/>
    <property type="evidence" value="ECO:0007669"/>
    <property type="project" value="UniProtKB-KW"/>
</dbReference>
<protein>
    <recommendedName>
        <fullName evidence="3">glucan endo-1,3-beta-D-glucosidase</fullName>
        <ecNumber evidence="3">3.2.1.39</ecNumber>
    </recommendedName>
</protein>
<proteinExistence type="inferred from homology"/>
<evidence type="ECO:0000256" key="1">
    <source>
        <dbReference type="ARBA" id="ARBA00000382"/>
    </source>
</evidence>
<feature type="region of interest" description="Disordered" evidence="9">
    <location>
        <begin position="1"/>
        <end position="21"/>
    </location>
</feature>
<evidence type="ECO:0000256" key="5">
    <source>
        <dbReference type="ARBA" id="ARBA00023277"/>
    </source>
</evidence>
<feature type="domain" description="Glycosyl hydrolase family 81 N-terminal" evidence="10">
    <location>
        <begin position="168"/>
        <end position="287"/>
    </location>
</feature>
<gene>
    <name evidence="12" type="ORF">NCGR_LOCUS61971</name>
</gene>
<dbReference type="OrthoDB" id="4473401at2759"/>
<evidence type="ECO:0000256" key="6">
    <source>
        <dbReference type="ARBA" id="ARBA00023295"/>
    </source>
</evidence>
<keyword evidence="5" id="KW-0119">Carbohydrate metabolism</keyword>
<dbReference type="Gene3D" id="2.70.98.30">
    <property type="entry name" value="Golgi alpha-mannosidase II, domain 4"/>
    <property type="match status" value="1"/>
</dbReference>
<dbReference type="InterPro" id="IPR005200">
    <property type="entry name" value="Endo-beta-glucanase"/>
</dbReference>
<evidence type="ECO:0000256" key="2">
    <source>
        <dbReference type="ARBA" id="ARBA00010730"/>
    </source>
</evidence>
<comment type="caution">
    <text evidence="12">The sequence shown here is derived from an EMBL/GenBank/DDBJ whole genome shotgun (WGS) entry which is preliminary data.</text>
</comment>
<dbReference type="EMBL" id="CAJGYO010000018">
    <property type="protein sequence ID" value="CAD6337873.1"/>
    <property type="molecule type" value="Genomic_DNA"/>
</dbReference>
<feature type="region of interest" description="Disordered" evidence="9">
    <location>
        <begin position="374"/>
        <end position="423"/>
    </location>
</feature>
<keyword evidence="4" id="KW-0378">Hydrolase</keyword>
<dbReference type="InterPro" id="IPR040720">
    <property type="entry name" value="GH81_C"/>
</dbReference>
<evidence type="ECO:0000256" key="3">
    <source>
        <dbReference type="ARBA" id="ARBA00012780"/>
    </source>
</evidence>
<reference evidence="12" key="1">
    <citation type="submission" date="2020-10" db="EMBL/GenBank/DDBJ databases">
        <authorList>
            <person name="Han B."/>
            <person name="Lu T."/>
            <person name="Zhao Q."/>
            <person name="Huang X."/>
            <person name="Zhao Y."/>
        </authorList>
    </citation>
    <scope>NUCLEOTIDE SEQUENCE</scope>
</reference>
<evidence type="ECO:0000313" key="12">
    <source>
        <dbReference type="EMBL" id="CAD6337873.1"/>
    </source>
</evidence>
<evidence type="ECO:0000256" key="7">
    <source>
        <dbReference type="ARBA" id="ARBA00023316"/>
    </source>
</evidence>
<feature type="domain" description="Glycosyl hydrolase family 81 N-terminal" evidence="10">
    <location>
        <begin position="41"/>
        <end position="157"/>
    </location>
</feature>
<evidence type="ECO:0000259" key="11">
    <source>
        <dbReference type="Pfam" id="PF17652"/>
    </source>
</evidence>
<dbReference type="Proteomes" id="UP000604825">
    <property type="component" value="Unassembled WGS sequence"/>
</dbReference>
<dbReference type="PANTHER" id="PTHR31983:SF17">
    <property type="entry name" value="GLUCAN ENDO-1,3-BETA-D-GLUCOSIDASE"/>
    <property type="match status" value="1"/>
</dbReference>
<feature type="domain" description="Glycosyl hydrolase family 81 C-terminal" evidence="11">
    <location>
        <begin position="462"/>
        <end position="524"/>
    </location>
</feature>
<dbReference type="GO" id="GO:0042973">
    <property type="term" value="F:glucan endo-1,3-beta-D-glucosidase activity"/>
    <property type="evidence" value="ECO:0007669"/>
    <property type="project" value="UniProtKB-EC"/>
</dbReference>
<comment type="similarity">
    <text evidence="2">Belongs to the glycosyl hydrolase 81 family.</text>
</comment>